<organism evidence="2 3">
    <name type="scientific">Caulobacter vibrioides (strain NA1000 / CB15N)</name>
    <name type="common">Caulobacter crescentus</name>
    <dbReference type="NCBI Taxonomy" id="565050"/>
    <lineage>
        <taxon>Bacteria</taxon>
        <taxon>Pseudomonadati</taxon>
        <taxon>Pseudomonadota</taxon>
        <taxon>Alphaproteobacteria</taxon>
        <taxon>Caulobacterales</taxon>
        <taxon>Caulobacteraceae</taxon>
        <taxon>Caulobacter</taxon>
    </lineage>
</organism>
<dbReference type="AlphaFoldDB" id="A0A0H3C9F9"/>
<dbReference type="EMBL" id="CP001340">
    <property type="protein sequence ID" value="ACL95751.1"/>
    <property type="molecule type" value="Genomic_DNA"/>
</dbReference>
<dbReference type="HOGENOM" id="CLU_220428_0_0_5"/>
<gene>
    <name evidence="2" type="ordered locus">CCNA_02286</name>
</gene>
<protein>
    <submittedName>
        <fullName evidence="2">Uncharacterized protein</fullName>
    </submittedName>
</protein>
<proteinExistence type="predicted"/>
<accession>A0A0H3C9F9</accession>
<dbReference type="KEGG" id="ccs:CCNA_02286"/>
<name>A0A0H3C9F9_CAUVN</name>
<evidence type="ECO:0000256" key="1">
    <source>
        <dbReference type="SAM" id="Phobius"/>
    </source>
</evidence>
<keyword evidence="1" id="KW-1133">Transmembrane helix</keyword>
<dbReference type="SMR" id="A0A0H3C9F9"/>
<evidence type="ECO:0000313" key="2">
    <source>
        <dbReference type="EMBL" id="ACL95751.1"/>
    </source>
</evidence>
<dbReference type="GeneID" id="7332652"/>
<dbReference type="Proteomes" id="UP000001364">
    <property type="component" value="Chromosome"/>
</dbReference>
<keyword evidence="1" id="KW-0812">Transmembrane</keyword>
<dbReference type="RefSeq" id="WP_010920064.1">
    <property type="nucleotide sequence ID" value="NC_011916.1"/>
</dbReference>
<keyword evidence="3" id="KW-1185">Reference proteome</keyword>
<sequence>MNRTLNAFETAFDRMAAGYFLVIALGVAAAIFGVVL</sequence>
<keyword evidence="1" id="KW-0472">Membrane</keyword>
<dbReference type="RefSeq" id="YP_002517659.1">
    <property type="nucleotide sequence ID" value="NC_011916.1"/>
</dbReference>
<reference evidence="2 3" key="1">
    <citation type="journal article" date="2010" name="J. Bacteriol.">
        <title>The genetic basis of laboratory adaptation in Caulobacter crescentus.</title>
        <authorList>
            <person name="Marks M.E."/>
            <person name="Castro-Rojas C.M."/>
            <person name="Teiling C."/>
            <person name="Du L."/>
            <person name="Kapatral V."/>
            <person name="Walunas T.L."/>
            <person name="Crosson S."/>
        </authorList>
    </citation>
    <scope>NUCLEOTIDE SEQUENCE [LARGE SCALE GENOMIC DNA]</scope>
    <source>
        <strain evidence="3">NA1000 / CB15N</strain>
    </source>
</reference>
<evidence type="ECO:0000313" key="3">
    <source>
        <dbReference type="Proteomes" id="UP000001364"/>
    </source>
</evidence>
<feature type="transmembrane region" description="Helical" evidence="1">
    <location>
        <begin position="16"/>
        <end position="35"/>
    </location>
</feature>